<dbReference type="Proteomes" id="UP000318288">
    <property type="component" value="Unassembled WGS sequence"/>
</dbReference>
<dbReference type="OrthoDB" id="292113at2"/>
<keyword evidence="3" id="KW-1185">Reference proteome</keyword>
<comment type="caution">
    <text evidence="2">The sequence shown here is derived from an EMBL/GenBank/DDBJ whole genome shotgun (WGS) entry which is preliminary data.</text>
</comment>
<dbReference type="AlphaFoldDB" id="A0A5C6EJA7"/>
<evidence type="ECO:0000313" key="3">
    <source>
        <dbReference type="Proteomes" id="UP000318288"/>
    </source>
</evidence>
<dbReference type="EMBL" id="SJPW01000006">
    <property type="protein sequence ID" value="TWU48495.1"/>
    <property type="molecule type" value="Genomic_DNA"/>
</dbReference>
<proteinExistence type="predicted"/>
<feature type="region of interest" description="Disordered" evidence="1">
    <location>
        <begin position="49"/>
        <end position="78"/>
    </location>
</feature>
<accession>A0A5C6EJA7</accession>
<dbReference type="RefSeq" id="WP_146459869.1">
    <property type="nucleotide sequence ID" value="NZ_SJPW01000006.1"/>
</dbReference>
<evidence type="ECO:0000313" key="2">
    <source>
        <dbReference type="EMBL" id="TWU48495.1"/>
    </source>
</evidence>
<sequence length="78" mass="8619">MNVNFFEWLRDGVRQSVLLGVSDAIETLGAPADAEELHPNVAALLKTEPTKTKRVASSNSRKRLGKTLKDMDPMPAKR</sequence>
<name>A0A5C6EJA7_9BACT</name>
<protein>
    <submittedName>
        <fullName evidence="2">Uncharacterized protein</fullName>
    </submittedName>
</protein>
<reference evidence="2 3" key="1">
    <citation type="submission" date="2019-02" db="EMBL/GenBank/DDBJ databases">
        <title>Deep-cultivation of Planctomycetes and their phenomic and genomic characterization uncovers novel biology.</title>
        <authorList>
            <person name="Wiegand S."/>
            <person name="Jogler M."/>
            <person name="Boedeker C."/>
            <person name="Pinto D."/>
            <person name="Vollmers J."/>
            <person name="Rivas-Marin E."/>
            <person name="Kohn T."/>
            <person name="Peeters S.H."/>
            <person name="Heuer A."/>
            <person name="Rast P."/>
            <person name="Oberbeckmann S."/>
            <person name="Bunk B."/>
            <person name="Jeske O."/>
            <person name="Meyerdierks A."/>
            <person name="Storesund J.E."/>
            <person name="Kallscheuer N."/>
            <person name="Luecker S."/>
            <person name="Lage O.M."/>
            <person name="Pohl T."/>
            <person name="Merkel B.J."/>
            <person name="Hornburger P."/>
            <person name="Mueller R.-W."/>
            <person name="Bruemmer F."/>
            <person name="Labrenz M."/>
            <person name="Spormann A.M."/>
            <person name="Op Den Camp H."/>
            <person name="Overmann J."/>
            <person name="Amann R."/>
            <person name="Jetten M.S.M."/>
            <person name="Mascher T."/>
            <person name="Medema M.H."/>
            <person name="Devos D.P."/>
            <person name="Kaster A.-K."/>
            <person name="Ovreas L."/>
            <person name="Rohde M."/>
            <person name="Galperin M.Y."/>
            <person name="Jogler C."/>
        </authorList>
    </citation>
    <scope>NUCLEOTIDE SEQUENCE [LARGE SCALE GENOMIC DNA]</scope>
    <source>
        <strain evidence="2 3">Poly51</strain>
    </source>
</reference>
<organism evidence="2 3">
    <name type="scientific">Rubripirellula tenax</name>
    <dbReference type="NCBI Taxonomy" id="2528015"/>
    <lineage>
        <taxon>Bacteria</taxon>
        <taxon>Pseudomonadati</taxon>
        <taxon>Planctomycetota</taxon>
        <taxon>Planctomycetia</taxon>
        <taxon>Pirellulales</taxon>
        <taxon>Pirellulaceae</taxon>
        <taxon>Rubripirellula</taxon>
    </lineage>
</organism>
<evidence type="ECO:0000256" key="1">
    <source>
        <dbReference type="SAM" id="MobiDB-lite"/>
    </source>
</evidence>
<gene>
    <name evidence="2" type="ORF">Poly51_43930</name>
</gene>